<dbReference type="InterPro" id="IPR042081">
    <property type="entry name" value="RNA_2'-PTrans_C"/>
</dbReference>
<organism evidence="8 9">
    <name type="scientific">Reticulomyxa filosa</name>
    <dbReference type="NCBI Taxonomy" id="46433"/>
    <lineage>
        <taxon>Eukaryota</taxon>
        <taxon>Sar</taxon>
        <taxon>Rhizaria</taxon>
        <taxon>Retaria</taxon>
        <taxon>Foraminifera</taxon>
        <taxon>Monothalamids</taxon>
        <taxon>Reticulomyxidae</taxon>
        <taxon>Reticulomyxa</taxon>
    </lineage>
</organism>
<dbReference type="InterPro" id="IPR042080">
    <property type="entry name" value="RNA_2'-PTrans_N"/>
</dbReference>
<comment type="similarity">
    <text evidence="2">Belongs to the KptA/TPT1 family.</text>
</comment>
<evidence type="ECO:0000256" key="4">
    <source>
        <dbReference type="ARBA" id="ARBA00022679"/>
    </source>
</evidence>
<comment type="function">
    <text evidence="1">Catalyzes the last step of tRNA splicing, the transfer of the splice junction 2'-phosphate from ligated tRNA to NAD to produce ADP-ribose 1''-2'' cyclic phosphate.</text>
</comment>
<dbReference type="EC" id="2.7.1.160" evidence="3"/>
<dbReference type="GO" id="GO:0006388">
    <property type="term" value="P:tRNA splicing, via endonucleolytic cleavage and ligation"/>
    <property type="evidence" value="ECO:0007669"/>
    <property type="project" value="TreeGrafter"/>
</dbReference>
<name>X6MUG2_RETFI</name>
<feature type="compositionally biased region" description="Basic and acidic residues" evidence="7">
    <location>
        <begin position="63"/>
        <end position="73"/>
    </location>
</feature>
<sequence length="552" mass="63919">MFDFELLGKISIFKYKRKKSHAKTFLSFKKIGLNFHKWFEVLQINAINALLNICIDGQTTNSTKRETKNRDDPSSGEGAERNSSVTALEQFEGIEYKEYVYSFGLLCYRVQGLTQASKYNVNEITQQYDLEFLLIKNKYNSEWGFPKVQNPNGFSTAIREFEEETGCNYFKDVITCDWHDPLIIEYKYKTYKTLKLKRTTIFLAHCNEKCIPSIIRPKEIAAVQWLAFKECQKYIPARYENTKDALCQAYEKFGIAIGGNNKNENNNNTLPLSYLELLSHDEHKENQTKKKQSSQKKQDYSKTPKQPKSNKNAGQKQRKLQGIQLSKTTSRILRHTADKLKLHMDKEGYVRVSELLTIPAMQKGQVTLEDIQNMVANDDKQRYSLKCVESSTTTEKMKKDLWIRANQGHSLKSKGTVELDFDCLLRDLTIEEIIEKQWSDIICHGTYFNTFELIIKSGGLSRMKRSHVHFACGDQFQIGNNGLKMQISTNNVILCSGDERGYINCEFIWKIATFNQGHPGEVIWDRRSSVAPIETALEFFKNKIWKKKVEVD</sequence>
<dbReference type="Gene3D" id="3.20.170.30">
    <property type="match status" value="1"/>
</dbReference>
<comment type="catalytic activity">
    <reaction evidence="6">
        <text>2'-phospho-[ligated tRNA] + NAD(+) = mature tRNA + ADP-alpha-D-ribose 1'',2''-cyclic phosphate + nicotinamide</text>
        <dbReference type="Rhea" id="RHEA:23324"/>
        <dbReference type="Rhea" id="RHEA-COMP:11106"/>
        <dbReference type="Rhea" id="RHEA-COMP:11107"/>
        <dbReference type="ChEBI" id="CHEBI:17154"/>
        <dbReference type="ChEBI" id="CHEBI:57540"/>
        <dbReference type="ChEBI" id="CHEBI:76596"/>
        <dbReference type="ChEBI" id="CHEBI:82883"/>
        <dbReference type="ChEBI" id="CHEBI:85027"/>
        <dbReference type="EC" id="2.7.1.160"/>
    </reaction>
</comment>
<evidence type="ECO:0000256" key="5">
    <source>
        <dbReference type="ARBA" id="ARBA00023027"/>
    </source>
</evidence>
<evidence type="ECO:0000256" key="2">
    <source>
        <dbReference type="ARBA" id="ARBA00009836"/>
    </source>
</evidence>
<evidence type="ECO:0000313" key="8">
    <source>
        <dbReference type="EMBL" id="ETO17444.1"/>
    </source>
</evidence>
<evidence type="ECO:0000256" key="1">
    <source>
        <dbReference type="ARBA" id="ARBA00003343"/>
    </source>
</evidence>
<protein>
    <recommendedName>
        <fullName evidence="3">2'-phosphotransferase</fullName>
        <ecNumber evidence="3">2.7.1.160</ecNumber>
    </recommendedName>
</protein>
<feature type="compositionally biased region" description="Polar residues" evidence="7">
    <location>
        <begin position="303"/>
        <end position="315"/>
    </location>
</feature>
<gene>
    <name evidence="8" type="ORF">RFI_19877</name>
</gene>
<dbReference type="Gene3D" id="3.90.79.10">
    <property type="entry name" value="Nucleoside Triphosphate Pyrophosphohydrolase"/>
    <property type="match status" value="1"/>
</dbReference>
<reference evidence="8 9" key="1">
    <citation type="journal article" date="2013" name="Curr. Biol.">
        <title>The Genome of the Foraminiferan Reticulomyxa filosa.</title>
        <authorList>
            <person name="Glockner G."/>
            <person name="Hulsmann N."/>
            <person name="Schleicher M."/>
            <person name="Noegel A.A."/>
            <person name="Eichinger L."/>
            <person name="Gallinger C."/>
            <person name="Pawlowski J."/>
            <person name="Sierra R."/>
            <person name="Euteneuer U."/>
            <person name="Pillet L."/>
            <person name="Moustafa A."/>
            <person name="Platzer M."/>
            <person name="Groth M."/>
            <person name="Szafranski K."/>
            <person name="Schliwa M."/>
        </authorList>
    </citation>
    <scope>NUCLEOTIDE SEQUENCE [LARGE SCALE GENOMIC DNA]</scope>
</reference>
<dbReference type="InterPro" id="IPR015797">
    <property type="entry name" value="NUDIX_hydrolase-like_dom_sf"/>
</dbReference>
<dbReference type="Gene3D" id="1.10.10.970">
    <property type="entry name" value="RNA 2'-phosphotransferase, Tpt1/KptA family, N-terminal domain"/>
    <property type="match status" value="1"/>
</dbReference>
<dbReference type="EMBL" id="ASPP01016607">
    <property type="protein sequence ID" value="ETO17444.1"/>
    <property type="molecule type" value="Genomic_DNA"/>
</dbReference>
<dbReference type="PANTHER" id="PTHR12684:SF2">
    <property type="entry name" value="TRNA 2'-PHOSPHOTRANSFERASE 1"/>
    <property type="match status" value="1"/>
</dbReference>
<feature type="region of interest" description="Disordered" evidence="7">
    <location>
        <begin position="62"/>
        <end position="84"/>
    </location>
</feature>
<accession>X6MUG2</accession>
<dbReference type="InterPro" id="IPR002745">
    <property type="entry name" value="Ptrans_KptA/Tpt1"/>
</dbReference>
<evidence type="ECO:0000256" key="7">
    <source>
        <dbReference type="SAM" id="MobiDB-lite"/>
    </source>
</evidence>
<dbReference type="GO" id="GO:0000215">
    <property type="term" value="F:tRNA 2'-phosphotransferase activity"/>
    <property type="evidence" value="ECO:0007669"/>
    <property type="project" value="UniProtKB-EC"/>
</dbReference>
<dbReference type="SUPFAM" id="SSF56399">
    <property type="entry name" value="ADP-ribosylation"/>
    <property type="match status" value="1"/>
</dbReference>
<proteinExistence type="inferred from homology"/>
<dbReference type="Pfam" id="PF01885">
    <property type="entry name" value="PTS_2-RNA"/>
    <property type="match status" value="1"/>
</dbReference>
<keyword evidence="5" id="KW-0520">NAD</keyword>
<keyword evidence="9" id="KW-1185">Reference proteome</keyword>
<evidence type="ECO:0000256" key="6">
    <source>
        <dbReference type="ARBA" id="ARBA00047949"/>
    </source>
</evidence>
<comment type="caution">
    <text evidence="8">The sequence shown here is derived from an EMBL/GenBank/DDBJ whole genome shotgun (WGS) entry which is preliminary data.</text>
</comment>
<dbReference type="AlphaFoldDB" id="X6MUG2"/>
<dbReference type="SUPFAM" id="SSF55811">
    <property type="entry name" value="Nudix"/>
    <property type="match status" value="1"/>
</dbReference>
<evidence type="ECO:0000256" key="3">
    <source>
        <dbReference type="ARBA" id="ARBA00012007"/>
    </source>
</evidence>
<feature type="region of interest" description="Disordered" evidence="7">
    <location>
        <begin position="283"/>
        <end position="328"/>
    </location>
</feature>
<evidence type="ECO:0000313" key="9">
    <source>
        <dbReference type="Proteomes" id="UP000023152"/>
    </source>
</evidence>
<dbReference type="PANTHER" id="PTHR12684">
    <property type="entry name" value="PUTATIVE PHOSPHOTRANSFERASE"/>
    <property type="match status" value="1"/>
</dbReference>
<keyword evidence="4" id="KW-0808">Transferase</keyword>
<dbReference type="OrthoDB" id="419694at2759"/>
<dbReference type="Proteomes" id="UP000023152">
    <property type="component" value="Unassembled WGS sequence"/>
</dbReference>